<accession>A0A4V2QZ83</accession>
<dbReference type="Proteomes" id="UP000294963">
    <property type="component" value="Unassembled WGS sequence"/>
</dbReference>
<sequence>MFSLRMELIELIKAISTKESDTLRNGSVSDLLKLYEQQEYAVLFKQNHPGQSYLFDEWVADEEYQQVMQDTISLYRSGNYKNLEVKISKPQANFLSKYGEVCVINKTMTDEYLNTPLKTESLDIYVRHLANNQWRVLSYQGTELPENFKEFFPDFPKNIKLKSAKINGLDPAESSYVMSVDYLKNAKIEITDEIQQSLDQAKKDTKARLKLNGF</sequence>
<gene>
    <name evidence="1" type="ORF">EC844_1391</name>
</gene>
<protein>
    <submittedName>
        <fullName evidence="1">Uncharacterized protein</fullName>
    </submittedName>
</protein>
<name>A0A4V2QZ83_ACICA</name>
<keyword evidence="2" id="KW-1185">Reference proteome</keyword>
<comment type="caution">
    <text evidence="1">The sequence shown here is derived from an EMBL/GenBank/DDBJ whole genome shotgun (WGS) entry which is preliminary data.</text>
</comment>
<proteinExistence type="predicted"/>
<reference evidence="1 2" key="1">
    <citation type="submission" date="2019-03" db="EMBL/GenBank/DDBJ databases">
        <title>Genomic analyses of the natural microbiome of Caenorhabditis elegans.</title>
        <authorList>
            <person name="Samuel B."/>
        </authorList>
    </citation>
    <scope>NUCLEOTIDE SEQUENCE [LARGE SCALE GENOMIC DNA]</scope>
    <source>
        <strain evidence="1 2">JUb89</strain>
    </source>
</reference>
<dbReference type="AlphaFoldDB" id="A0A4V2QZ83"/>
<dbReference type="EMBL" id="SLVJ01000039">
    <property type="protein sequence ID" value="TCM59718.1"/>
    <property type="molecule type" value="Genomic_DNA"/>
</dbReference>
<organism evidence="1 2">
    <name type="scientific">Acinetobacter calcoaceticus</name>
    <dbReference type="NCBI Taxonomy" id="471"/>
    <lineage>
        <taxon>Bacteria</taxon>
        <taxon>Pseudomonadati</taxon>
        <taxon>Pseudomonadota</taxon>
        <taxon>Gammaproteobacteria</taxon>
        <taxon>Moraxellales</taxon>
        <taxon>Moraxellaceae</taxon>
        <taxon>Acinetobacter</taxon>
        <taxon>Acinetobacter calcoaceticus/baumannii complex</taxon>
    </lineage>
</organism>
<evidence type="ECO:0000313" key="2">
    <source>
        <dbReference type="Proteomes" id="UP000294963"/>
    </source>
</evidence>
<evidence type="ECO:0000313" key="1">
    <source>
        <dbReference type="EMBL" id="TCM59718.1"/>
    </source>
</evidence>